<reference evidence="2 3" key="1">
    <citation type="submission" date="2018-01" db="EMBL/GenBank/DDBJ databases">
        <title>Genome characterization of the sugarcane-associated fungus Trichoderma ghanense CCMA-1212 and their application in lignocelulose bioconversion.</title>
        <authorList>
            <person name="Steindorff A.S."/>
            <person name="Mendes T.D."/>
            <person name="Vilela E.S.D."/>
            <person name="Rodrigues D.S."/>
            <person name="Formighieri E.F."/>
            <person name="Melo I.S."/>
            <person name="Favaro L.C.L."/>
        </authorList>
    </citation>
    <scope>NUCLEOTIDE SEQUENCE [LARGE SCALE GENOMIC DNA]</scope>
    <source>
        <strain evidence="2 3">CCMA-1212</strain>
    </source>
</reference>
<dbReference type="EMBL" id="PPTA01000002">
    <property type="protein sequence ID" value="TFB06221.1"/>
    <property type="molecule type" value="Genomic_DNA"/>
</dbReference>
<evidence type="ECO:0000313" key="3">
    <source>
        <dbReference type="Proteomes" id="UP001642720"/>
    </source>
</evidence>
<evidence type="ECO:0000256" key="1">
    <source>
        <dbReference type="SAM" id="MobiDB-lite"/>
    </source>
</evidence>
<proteinExistence type="predicted"/>
<evidence type="ECO:0000313" key="2">
    <source>
        <dbReference type="EMBL" id="TFB06221.1"/>
    </source>
</evidence>
<dbReference type="RefSeq" id="XP_073562422.1">
    <property type="nucleotide sequence ID" value="XM_073699175.1"/>
</dbReference>
<feature type="region of interest" description="Disordered" evidence="1">
    <location>
        <begin position="1"/>
        <end position="30"/>
    </location>
</feature>
<protein>
    <submittedName>
        <fullName evidence="2">Uncharacterized protein</fullName>
    </submittedName>
</protein>
<accession>A0ABY2HF03</accession>
<dbReference type="GeneID" id="300573625"/>
<organism evidence="2 3">
    <name type="scientific">Trichoderma ghanense</name>
    <dbReference type="NCBI Taxonomy" id="65468"/>
    <lineage>
        <taxon>Eukaryota</taxon>
        <taxon>Fungi</taxon>
        <taxon>Dikarya</taxon>
        <taxon>Ascomycota</taxon>
        <taxon>Pezizomycotina</taxon>
        <taxon>Sordariomycetes</taxon>
        <taxon>Hypocreomycetidae</taxon>
        <taxon>Hypocreales</taxon>
        <taxon>Hypocreaceae</taxon>
        <taxon>Trichoderma</taxon>
    </lineage>
</organism>
<gene>
    <name evidence="2" type="ORF">CCMA1212_001759</name>
</gene>
<dbReference type="Proteomes" id="UP001642720">
    <property type="component" value="Unassembled WGS sequence"/>
</dbReference>
<sequence length="315" mass="33645">MALVRLLSPSGLSRAPRATAGRPPPTSVKKRVDAQMDGMGWDGMGADAPFLDDAAATLRLRIIVISIDDLSTSLTDGVARRERRARDEGMASHHLAATVFQTPDNLPEMPVGMMMQAETEASTTSNIAAAGIVLTTTPPARLALLIFFCLPLSCYLSHLLDAEASVRCGGRPVMQVRRRTGTAGFLASTVVSESRGTKVSSGLAVQMQADADAGPGRIQGYSCSQGFMTEADDGIARCSLQHRESSIAVSKGYSQERSTQQSLPLHQDVAHAAGELSVGTAQIKATPLLRLFCLYNVNARIDRRRPRQQSAVGLR</sequence>
<name>A0ABY2HF03_9HYPO</name>
<comment type="caution">
    <text evidence="2">The sequence shown here is derived from an EMBL/GenBank/DDBJ whole genome shotgun (WGS) entry which is preliminary data.</text>
</comment>
<keyword evidence="3" id="KW-1185">Reference proteome</keyword>